<dbReference type="Proteomes" id="UP000772434">
    <property type="component" value="Unassembled WGS sequence"/>
</dbReference>
<proteinExistence type="predicted"/>
<evidence type="ECO:0000259" key="7">
    <source>
        <dbReference type="PROSITE" id="PS50850"/>
    </source>
</evidence>
<feature type="transmembrane region" description="Helical" evidence="6">
    <location>
        <begin position="483"/>
        <end position="502"/>
    </location>
</feature>
<evidence type="ECO:0000313" key="9">
    <source>
        <dbReference type="Proteomes" id="UP000772434"/>
    </source>
</evidence>
<evidence type="ECO:0000256" key="2">
    <source>
        <dbReference type="ARBA" id="ARBA00022692"/>
    </source>
</evidence>
<comment type="caution">
    <text evidence="8">The sequence shown here is derived from an EMBL/GenBank/DDBJ whole genome shotgun (WGS) entry which is preliminary data.</text>
</comment>
<feature type="transmembrane region" description="Helical" evidence="6">
    <location>
        <begin position="20"/>
        <end position="45"/>
    </location>
</feature>
<feature type="compositionally biased region" description="Polar residues" evidence="5">
    <location>
        <begin position="521"/>
        <end position="535"/>
    </location>
</feature>
<feature type="transmembrane region" description="Helical" evidence="6">
    <location>
        <begin position="285"/>
        <end position="302"/>
    </location>
</feature>
<organism evidence="8 9">
    <name type="scientific">Rhodocollybia butyracea</name>
    <dbReference type="NCBI Taxonomy" id="206335"/>
    <lineage>
        <taxon>Eukaryota</taxon>
        <taxon>Fungi</taxon>
        <taxon>Dikarya</taxon>
        <taxon>Basidiomycota</taxon>
        <taxon>Agaricomycotina</taxon>
        <taxon>Agaricomycetes</taxon>
        <taxon>Agaricomycetidae</taxon>
        <taxon>Agaricales</taxon>
        <taxon>Marasmiineae</taxon>
        <taxon>Omphalotaceae</taxon>
        <taxon>Rhodocollybia</taxon>
    </lineage>
</organism>
<accession>A0A9P5PF77</accession>
<feature type="transmembrane region" description="Helical" evidence="6">
    <location>
        <begin position="245"/>
        <end position="264"/>
    </location>
</feature>
<feature type="transmembrane region" description="Helical" evidence="6">
    <location>
        <begin position="409"/>
        <end position="432"/>
    </location>
</feature>
<dbReference type="AlphaFoldDB" id="A0A9P5PF77"/>
<dbReference type="OrthoDB" id="3437016at2759"/>
<dbReference type="GO" id="GO:0005886">
    <property type="term" value="C:plasma membrane"/>
    <property type="evidence" value="ECO:0007669"/>
    <property type="project" value="TreeGrafter"/>
</dbReference>
<evidence type="ECO:0000256" key="1">
    <source>
        <dbReference type="ARBA" id="ARBA00004141"/>
    </source>
</evidence>
<dbReference type="EMBL" id="JADNRY010000177">
    <property type="protein sequence ID" value="KAF9062261.1"/>
    <property type="molecule type" value="Genomic_DNA"/>
</dbReference>
<feature type="domain" description="Major facilitator superfamily (MFS) profile" evidence="7">
    <location>
        <begin position="23"/>
        <end position="507"/>
    </location>
</feature>
<comment type="subcellular location">
    <subcellularLocation>
        <location evidence="1">Membrane</location>
        <topology evidence="1">Multi-pass membrane protein</topology>
    </subcellularLocation>
</comment>
<feature type="transmembrane region" description="Helical" evidence="6">
    <location>
        <begin position="350"/>
        <end position="366"/>
    </location>
</feature>
<keyword evidence="4 6" id="KW-0472">Membrane</keyword>
<feature type="region of interest" description="Disordered" evidence="5">
    <location>
        <begin position="513"/>
        <end position="535"/>
    </location>
</feature>
<dbReference type="PROSITE" id="PS50850">
    <property type="entry name" value="MFS"/>
    <property type="match status" value="1"/>
</dbReference>
<dbReference type="GO" id="GO:0022857">
    <property type="term" value="F:transmembrane transporter activity"/>
    <property type="evidence" value="ECO:0007669"/>
    <property type="project" value="InterPro"/>
</dbReference>
<evidence type="ECO:0000256" key="4">
    <source>
        <dbReference type="ARBA" id="ARBA00023136"/>
    </source>
</evidence>
<keyword evidence="2 6" id="KW-0812">Transmembrane</keyword>
<feature type="transmembrane region" description="Helical" evidence="6">
    <location>
        <begin position="378"/>
        <end position="397"/>
    </location>
</feature>
<sequence>MLALNKNAPDSEEMPRNWRFWCIILSLAICMLLTAIEFTAVGTALPVIVQSLNGDEFVWVGSAYTLGSTALIPFCGGLAQIFGRRIVILAAVGLFCLGSVLCGVATSMNFLIGGRTVQGLGAGAITALIQIIIADLVPLKERGSFNGIMALAWGIGGGSGPVIGGSLAERGQWRWLFYLNLPIGGLAITVVTLFLRLKVPNEPLHEKWRRMDWIGNLIIVLSTTSVVIALTWAGIQFPWSSAKVLVPLILGLLGLAGFVLYEALVSEHPIVPISILGSRTAFSGYAQNFFNGVVIAALSYWLPVYFQACKSAGPTAAGVDGFGLSYTISPSSMLAGIIVQKTGRYRQPMWVGWTLMIVGSALLATLDENSSRSMCYGFQALIGVGMGIIYVTAYFPVLAPIPVSQSAPALAFFTFIRNFALIWGVTIGGTVLQNQLTTRLPPTFLAEFPGGTQIAFEVIPSIRDLPQPLKDEVRHAFAISLQVLWNVLAGISGLGLLFSLVMEHLPLHTSVDSHWGRDDAPNTQKVGSHSESIAP</sequence>
<protein>
    <submittedName>
        <fullName evidence="8">Iron permease</fullName>
    </submittedName>
</protein>
<dbReference type="InterPro" id="IPR036259">
    <property type="entry name" value="MFS_trans_sf"/>
</dbReference>
<dbReference type="Gene3D" id="1.20.1250.20">
    <property type="entry name" value="MFS general substrate transporter like domains"/>
    <property type="match status" value="1"/>
</dbReference>
<name>A0A9P5PF77_9AGAR</name>
<dbReference type="SUPFAM" id="SSF103473">
    <property type="entry name" value="MFS general substrate transporter"/>
    <property type="match status" value="1"/>
</dbReference>
<dbReference type="PANTHER" id="PTHR23501">
    <property type="entry name" value="MAJOR FACILITATOR SUPERFAMILY"/>
    <property type="match status" value="1"/>
</dbReference>
<feature type="transmembrane region" description="Helical" evidence="6">
    <location>
        <begin position="216"/>
        <end position="239"/>
    </location>
</feature>
<evidence type="ECO:0000256" key="6">
    <source>
        <dbReference type="SAM" id="Phobius"/>
    </source>
</evidence>
<keyword evidence="3 6" id="KW-1133">Transmembrane helix</keyword>
<evidence type="ECO:0000313" key="8">
    <source>
        <dbReference type="EMBL" id="KAF9062261.1"/>
    </source>
</evidence>
<feature type="transmembrane region" description="Helical" evidence="6">
    <location>
        <begin position="175"/>
        <end position="195"/>
    </location>
</feature>
<reference evidence="8" key="1">
    <citation type="submission" date="2020-11" db="EMBL/GenBank/DDBJ databases">
        <authorList>
            <consortium name="DOE Joint Genome Institute"/>
            <person name="Ahrendt S."/>
            <person name="Riley R."/>
            <person name="Andreopoulos W."/>
            <person name="Labutti K."/>
            <person name="Pangilinan J."/>
            <person name="Ruiz-Duenas F.J."/>
            <person name="Barrasa J.M."/>
            <person name="Sanchez-Garcia M."/>
            <person name="Camarero S."/>
            <person name="Miyauchi S."/>
            <person name="Serrano A."/>
            <person name="Linde D."/>
            <person name="Babiker R."/>
            <person name="Drula E."/>
            <person name="Ayuso-Fernandez I."/>
            <person name="Pacheco R."/>
            <person name="Padilla G."/>
            <person name="Ferreira P."/>
            <person name="Barriuso J."/>
            <person name="Kellner H."/>
            <person name="Castanera R."/>
            <person name="Alfaro M."/>
            <person name="Ramirez L."/>
            <person name="Pisabarro A.G."/>
            <person name="Kuo A."/>
            <person name="Tritt A."/>
            <person name="Lipzen A."/>
            <person name="He G."/>
            <person name="Yan M."/>
            <person name="Ng V."/>
            <person name="Cullen D."/>
            <person name="Martin F."/>
            <person name="Rosso M.-N."/>
            <person name="Henrissat B."/>
            <person name="Hibbett D."/>
            <person name="Martinez A.T."/>
            <person name="Grigoriev I.V."/>
        </authorList>
    </citation>
    <scope>NUCLEOTIDE SEQUENCE</scope>
    <source>
        <strain evidence="8">AH 40177</strain>
    </source>
</reference>
<feature type="transmembrane region" description="Helical" evidence="6">
    <location>
        <begin position="86"/>
        <end position="112"/>
    </location>
</feature>
<keyword evidence="9" id="KW-1185">Reference proteome</keyword>
<feature type="transmembrane region" description="Helical" evidence="6">
    <location>
        <begin position="144"/>
        <end position="163"/>
    </location>
</feature>
<feature type="transmembrane region" description="Helical" evidence="6">
    <location>
        <begin position="118"/>
        <end position="137"/>
    </location>
</feature>
<evidence type="ECO:0000256" key="3">
    <source>
        <dbReference type="ARBA" id="ARBA00022989"/>
    </source>
</evidence>
<evidence type="ECO:0000256" key="5">
    <source>
        <dbReference type="SAM" id="MobiDB-lite"/>
    </source>
</evidence>
<dbReference type="InterPro" id="IPR020846">
    <property type="entry name" value="MFS_dom"/>
</dbReference>
<dbReference type="InterPro" id="IPR011701">
    <property type="entry name" value="MFS"/>
</dbReference>
<gene>
    <name evidence="8" type="ORF">BDP27DRAFT_1233871</name>
</gene>
<dbReference type="Pfam" id="PF07690">
    <property type="entry name" value="MFS_1"/>
    <property type="match status" value="1"/>
</dbReference>
<dbReference type="PANTHER" id="PTHR23501:SF102">
    <property type="entry name" value="DRUG TRANSPORTER, PUTATIVE (AFU_ORTHOLOGUE AFUA_3G08530)-RELATED"/>
    <property type="match status" value="1"/>
</dbReference>
<feature type="transmembrane region" description="Helical" evidence="6">
    <location>
        <begin position="57"/>
        <end position="79"/>
    </location>
</feature>